<keyword evidence="2" id="KW-1185">Reference proteome</keyword>
<comment type="caution">
    <text evidence="1">The sequence shown here is derived from an EMBL/GenBank/DDBJ whole genome shotgun (WGS) entry which is preliminary data.</text>
</comment>
<dbReference type="PANTHER" id="PTHR38009:SF1">
    <property type="entry name" value="CONSERVED HYPOTHETICAL PHAGE TAIL PROTEIN"/>
    <property type="match status" value="1"/>
</dbReference>
<sequence>MPRNATDWMKAPGLAQDLDLRVELPVAFAFKVEFFNVPGHGGPLQCSFQEVSGMEQTLETEEVPEGGENRYVHQLPTRAKAKRLTLRRGLVDRGSPFVAWCRRSLQGGMEVPLQLVDVKVQLFGQLNQPLLVWSCNGAFPVRWNIDSFESTKNEAAIEEIELAYRNCVSPS</sequence>
<dbReference type="GO" id="GO:0005198">
    <property type="term" value="F:structural molecule activity"/>
    <property type="evidence" value="ECO:0007669"/>
    <property type="project" value="InterPro"/>
</dbReference>
<gene>
    <name evidence="1" type="ORF">CDN99_24165</name>
</gene>
<evidence type="ECO:0000313" key="1">
    <source>
        <dbReference type="EMBL" id="OWQ84394.1"/>
    </source>
</evidence>
<dbReference type="EMBL" id="NIOF01000016">
    <property type="protein sequence ID" value="OWQ84394.1"/>
    <property type="molecule type" value="Genomic_DNA"/>
</dbReference>
<dbReference type="Proteomes" id="UP000197468">
    <property type="component" value="Unassembled WGS sequence"/>
</dbReference>
<organism evidence="1 2">
    <name type="scientific">Roseateles aquatilis</name>
    <dbReference type="NCBI Taxonomy" id="431061"/>
    <lineage>
        <taxon>Bacteria</taxon>
        <taxon>Pseudomonadati</taxon>
        <taxon>Pseudomonadota</taxon>
        <taxon>Betaproteobacteria</taxon>
        <taxon>Burkholderiales</taxon>
        <taxon>Sphaerotilaceae</taxon>
        <taxon>Roseateles</taxon>
    </lineage>
</organism>
<dbReference type="NCBIfam" id="TIGR02241">
    <property type="entry name" value="conserved hypothetical phage tail region protein"/>
    <property type="match status" value="1"/>
</dbReference>
<dbReference type="PANTHER" id="PTHR38009">
    <property type="entry name" value="CONSERVED HYPOTHETICAL PHAGE TAIL PROTEIN"/>
    <property type="match status" value="1"/>
</dbReference>
<dbReference type="Pfam" id="PF06841">
    <property type="entry name" value="Phage_T4_gp19"/>
    <property type="match status" value="1"/>
</dbReference>
<reference evidence="1 2" key="1">
    <citation type="journal article" date="2008" name="Int. J. Syst. Evol. Microbiol.">
        <title>Description of Roseateles aquatilis sp. nov. and Roseateles terrae sp. nov., in the class Betaproteobacteria, and emended description of the genus Roseateles.</title>
        <authorList>
            <person name="Gomila M."/>
            <person name="Bowien B."/>
            <person name="Falsen E."/>
            <person name="Moore E.R."/>
            <person name="Lalucat J."/>
        </authorList>
    </citation>
    <scope>NUCLEOTIDE SEQUENCE [LARGE SCALE GENOMIC DNA]</scope>
    <source>
        <strain evidence="1 2">CCUG 48205</strain>
    </source>
</reference>
<evidence type="ECO:0000313" key="2">
    <source>
        <dbReference type="Proteomes" id="UP000197468"/>
    </source>
</evidence>
<accession>A0A246IW46</accession>
<dbReference type="OrthoDB" id="9799891at2"/>
<dbReference type="AlphaFoldDB" id="A0A246IW46"/>
<name>A0A246IW46_9BURK</name>
<dbReference type="InterPro" id="IPR010667">
    <property type="entry name" value="Phage_T4_Gp19"/>
</dbReference>
<proteinExistence type="predicted"/>
<evidence type="ECO:0008006" key="3">
    <source>
        <dbReference type="Google" id="ProtNLM"/>
    </source>
</evidence>
<dbReference type="RefSeq" id="WP_088387629.1">
    <property type="nucleotide sequence ID" value="NZ_NIOF01000016.1"/>
</dbReference>
<dbReference type="InterPro" id="IPR011747">
    <property type="entry name" value="CHP02241"/>
</dbReference>
<protein>
    <recommendedName>
        <fullName evidence="3">Phage tail protein</fullName>
    </recommendedName>
</protein>